<organism evidence="1 2">
    <name type="scientific">Phytophthora megakarya</name>
    <dbReference type="NCBI Taxonomy" id="4795"/>
    <lineage>
        <taxon>Eukaryota</taxon>
        <taxon>Sar</taxon>
        <taxon>Stramenopiles</taxon>
        <taxon>Oomycota</taxon>
        <taxon>Peronosporomycetes</taxon>
        <taxon>Peronosporales</taxon>
        <taxon>Peronosporaceae</taxon>
        <taxon>Phytophthora</taxon>
    </lineage>
</organism>
<protein>
    <recommendedName>
        <fullName evidence="3">Reverse transcriptase</fullName>
    </recommendedName>
</protein>
<proteinExistence type="predicted"/>
<dbReference type="InterPro" id="IPR012337">
    <property type="entry name" value="RNaseH-like_sf"/>
</dbReference>
<name>A0A225UYN4_9STRA</name>
<keyword evidence="2" id="KW-1185">Reference proteome</keyword>
<gene>
    <name evidence="1" type="ORF">PHMEG_00030490</name>
</gene>
<dbReference type="AlphaFoldDB" id="A0A225UYN4"/>
<dbReference type="GO" id="GO:0003676">
    <property type="term" value="F:nucleic acid binding"/>
    <property type="evidence" value="ECO:0007669"/>
    <property type="project" value="InterPro"/>
</dbReference>
<dbReference type="OrthoDB" id="95964at2759"/>
<dbReference type="EMBL" id="NBNE01009172">
    <property type="protein sequence ID" value="OWY98685.1"/>
    <property type="molecule type" value="Genomic_DNA"/>
</dbReference>
<evidence type="ECO:0000313" key="2">
    <source>
        <dbReference type="Proteomes" id="UP000198211"/>
    </source>
</evidence>
<sequence>MFVGETQEDWDLYLPHVLFAYRTSYHETLGDSPFFRLYGRHPILPLDLAFLNTSPDWKINEVATYRRKHFLSMRESGRMVECQLLKVQERHERRLESQEAVTFAEGDVVWIYQYFRARRGERKMKKLAVSWHGLTVSWSQLVKPLVALPCLVTLIK</sequence>
<dbReference type="InterPro" id="IPR036397">
    <property type="entry name" value="RNaseH_sf"/>
</dbReference>
<evidence type="ECO:0008006" key="3">
    <source>
        <dbReference type="Google" id="ProtNLM"/>
    </source>
</evidence>
<reference evidence="2" key="1">
    <citation type="submission" date="2017-03" db="EMBL/GenBank/DDBJ databases">
        <title>Phytopthora megakarya and P. palmivora, two closely related causual agents of cacao black pod achieved similar genome size and gene model numbers by different mechanisms.</title>
        <authorList>
            <person name="Ali S."/>
            <person name="Shao J."/>
            <person name="Larry D.J."/>
            <person name="Kronmiller B."/>
            <person name="Shen D."/>
            <person name="Strem M.D."/>
            <person name="Melnick R.L."/>
            <person name="Guiltinan M.J."/>
            <person name="Tyler B.M."/>
            <person name="Meinhardt L.W."/>
            <person name="Bailey B.A."/>
        </authorList>
    </citation>
    <scope>NUCLEOTIDE SEQUENCE [LARGE SCALE GENOMIC DNA]</scope>
    <source>
        <strain evidence="2">zdho120</strain>
    </source>
</reference>
<dbReference type="Proteomes" id="UP000198211">
    <property type="component" value="Unassembled WGS sequence"/>
</dbReference>
<dbReference type="Gene3D" id="3.30.420.10">
    <property type="entry name" value="Ribonuclease H-like superfamily/Ribonuclease H"/>
    <property type="match status" value="1"/>
</dbReference>
<comment type="caution">
    <text evidence="1">The sequence shown here is derived from an EMBL/GenBank/DDBJ whole genome shotgun (WGS) entry which is preliminary data.</text>
</comment>
<evidence type="ECO:0000313" key="1">
    <source>
        <dbReference type="EMBL" id="OWY98685.1"/>
    </source>
</evidence>
<dbReference type="SUPFAM" id="SSF53098">
    <property type="entry name" value="Ribonuclease H-like"/>
    <property type="match status" value="1"/>
</dbReference>
<accession>A0A225UYN4</accession>